<evidence type="ECO:0000256" key="2">
    <source>
        <dbReference type="ARBA" id="ARBA00022448"/>
    </source>
</evidence>
<reference evidence="10" key="2">
    <citation type="submission" date="2025-09" db="UniProtKB">
        <authorList>
            <consortium name="Ensembl"/>
        </authorList>
    </citation>
    <scope>IDENTIFICATION</scope>
</reference>
<feature type="domain" description="Clathrin adaptor alpha/beta/gamma-adaptin appendage Ig-like subdomain" evidence="9">
    <location>
        <begin position="680"/>
        <end position="784"/>
    </location>
</feature>
<sequence>MTDSKYFTTNKKGEIFELKAELNNEKKEKRKEAVKKVIAAMTVGKDVRYTSRLDFECYLGSFHPSIFYFFSQDCEDPNPLIRALAVRTMGCIRVDKITEYLCEPLRKCLKDEDPYVRKTAAVCVAKLHDINAQMVEDQGFLDSLRDLIADSNPMVVANAVAALSEISESHPNSNLLDLNPQNINKLLTALNECTEWGQIFILDCLSNYNPKDDREAQSICERVTPRLSHANSAVVLSAVKVLMKFLELLPKDSDYYNTLLKKLSPPLVTLLSGEPEVQYVALRNINLIVQKRPEILKQEIKVFFVKYNDPIYVKLEKLDIMIRLASQANIAQVLAELKEYATEVDVDFVRKAVRAIGRCAIKVEQSAERCVSTLLDLIQTKVNYVVQEAIVVIRDIFRKYPNKYESIIATLCENLDSLDEPDARGAMIWIVGEYAERIDNADELLESFLEGFHDESTQVSWLKRTDVQVLVNSFFSFPHQDSDNPDLRDRGYIYWRLLSTDPVTAKEVVLSEKPLISEETDLIEPTLLDELICHIGSLASVYHKPPSAFVEGSHGIHRKHLPVQHSSIDTGESPVSGGPAAAMDQPHVIPSQGDLLGDLLNLDLGPPVNVPQVSSMQMGAVDLLGGGLDSLVGQNFIPSSVPSTFAPSPTPAPPAVSSGLNDLFELSTGMAIATGGFVAPKAVWLPAVKAKGLEISGTFSRRQGHMYMDMSFTNKALQHMNDFAVQFNKNSFGVIPTSPLPIHTPLMPNQSIEVSLPVNTIGPVMKMDPLNNLQVQDSFKCGLPQGSVLGPKSFILYLNDIFAVSNILKFIMFADDTNVFFSGNNMDEIIKDLVNVKGLHIIYSSLILPYLSCSEIWGNASKTNIDKLVKLEKNNL</sequence>
<dbReference type="InterPro" id="IPR002553">
    <property type="entry name" value="Clathrin/coatomer_adapt-like_N"/>
</dbReference>
<dbReference type="GO" id="GO:0030276">
    <property type="term" value="F:clathrin binding"/>
    <property type="evidence" value="ECO:0007669"/>
    <property type="project" value="InterPro"/>
</dbReference>
<dbReference type="PIRSF" id="PIRSF002291">
    <property type="entry name" value="AP_complex_beta"/>
    <property type="match status" value="1"/>
</dbReference>
<dbReference type="STRING" id="48701.ENSPMEP00000022165"/>
<dbReference type="Pfam" id="PF01602">
    <property type="entry name" value="Adaptin_N"/>
    <property type="match status" value="1"/>
</dbReference>
<proteinExistence type="inferred from homology"/>
<evidence type="ECO:0000256" key="5">
    <source>
        <dbReference type="ARBA" id="ARBA00023136"/>
    </source>
</evidence>
<evidence type="ECO:0000256" key="4">
    <source>
        <dbReference type="ARBA" id="ARBA00022990"/>
    </source>
</evidence>
<evidence type="ECO:0000256" key="1">
    <source>
        <dbReference type="ARBA" id="ARBA00006613"/>
    </source>
</evidence>
<dbReference type="GO" id="GO:0006886">
    <property type="term" value="P:intracellular protein transport"/>
    <property type="evidence" value="ECO:0007669"/>
    <property type="project" value="InterPro"/>
</dbReference>
<dbReference type="GO" id="GO:0016192">
    <property type="term" value="P:vesicle-mediated transport"/>
    <property type="evidence" value="ECO:0007669"/>
    <property type="project" value="InterPro"/>
</dbReference>
<dbReference type="InterPro" id="IPR016024">
    <property type="entry name" value="ARM-type_fold"/>
</dbReference>
<keyword evidence="11" id="KW-1185">Reference proteome</keyword>
<evidence type="ECO:0000313" key="11">
    <source>
        <dbReference type="Proteomes" id="UP000261480"/>
    </source>
</evidence>
<evidence type="ECO:0000256" key="8">
    <source>
        <dbReference type="SAM" id="MobiDB-lite"/>
    </source>
</evidence>
<keyword evidence="5 7" id="KW-0472">Membrane</keyword>
<keyword evidence="4" id="KW-0007">Acetylation</keyword>
<accession>A0A3B3Y4X4</accession>
<dbReference type="Ensembl" id="ENSPMET00000013412.1">
    <property type="protein sequence ID" value="ENSPMEP00000022165.1"/>
    <property type="gene ID" value="ENSPMEG00000002889.1"/>
</dbReference>
<dbReference type="SMART" id="SM00809">
    <property type="entry name" value="Alpha_adaptinC2"/>
    <property type="match status" value="1"/>
</dbReference>
<dbReference type="Pfam" id="PF02883">
    <property type="entry name" value="Alpha_adaptinC2"/>
    <property type="match status" value="1"/>
</dbReference>
<dbReference type="FunFam" id="1.25.10.10:FF:000002">
    <property type="entry name" value="AP complex subunit beta"/>
    <property type="match status" value="1"/>
</dbReference>
<dbReference type="InterPro" id="IPR013041">
    <property type="entry name" value="Clathrin_app_Ig-like_sf"/>
</dbReference>
<dbReference type="InterPro" id="IPR000225">
    <property type="entry name" value="Armadillo"/>
</dbReference>
<dbReference type="SUPFAM" id="SSF48371">
    <property type="entry name" value="ARM repeat"/>
    <property type="match status" value="1"/>
</dbReference>
<keyword evidence="2 7" id="KW-0813">Transport</keyword>
<evidence type="ECO:0000256" key="7">
    <source>
        <dbReference type="PIRNR" id="PIRNR002291"/>
    </source>
</evidence>
<dbReference type="SMART" id="SM00185">
    <property type="entry name" value="ARM"/>
    <property type="match status" value="2"/>
</dbReference>
<feature type="region of interest" description="Disordered" evidence="8">
    <location>
        <begin position="567"/>
        <end position="588"/>
    </location>
</feature>
<evidence type="ECO:0000259" key="9">
    <source>
        <dbReference type="SMART" id="SM00809"/>
    </source>
</evidence>
<dbReference type="InterPro" id="IPR011989">
    <property type="entry name" value="ARM-like"/>
</dbReference>
<organism evidence="10 11">
    <name type="scientific">Poecilia mexicana</name>
    <dbReference type="NCBI Taxonomy" id="48701"/>
    <lineage>
        <taxon>Eukaryota</taxon>
        <taxon>Metazoa</taxon>
        <taxon>Chordata</taxon>
        <taxon>Craniata</taxon>
        <taxon>Vertebrata</taxon>
        <taxon>Euteleostomi</taxon>
        <taxon>Actinopterygii</taxon>
        <taxon>Neopterygii</taxon>
        <taxon>Teleostei</taxon>
        <taxon>Neoteleostei</taxon>
        <taxon>Acanthomorphata</taxon>
        <taxon>Ovalentaria</taxon>
        <taxon>Atherinomorphae</taxon>
        <taxon>Cyprinodontiformes</taxon>
        <taxon>Poeciliidae</taxon>
        <taxon>Poeciliinae</taxon>
        <taxon>Poecilia</taxon>
    </lineage>
</organism>
<dbReference type="Gene3D" id="1.25.10.10">
    <property type="entry name" value="Leucine-rich Repeat Variant"/>
    <property type="match status" value="1"/>
</dbReference>
<evidence type="ECO:0000256" key="6">
    <source>
        <dbReference type="ARBA" id="ARBA00029433"/>
    </source>
</evidence>
<dbReference type="Gene3D" id="2.60.40.1150">
    <property type="match status" value="1"/>
</dbReference>
<dbReference type="InterPro" id="IPR008152">
    <property type="entry name" value="Clathrin_a/b/g-adaptin_app_Ig"/>
</dbReference>
<dbReference type="SUPFAM" id="SSF49348">
    <property type="entry name" value="Clathrin adaptor appendage domain"/>
    <property type="match status" value="1"/>
</dbReference>
<dbReference type="FunFam" id="2.60.40.1150:FF:000001">
    <property type="entry name" value="AP complex subunit beta"/>
    <property type="match status" value="1"/>
</dbReference>
<dbReference type="InterPro" id="IPR013037">
    <property type="entry name" value="Clathrin_b-adaptin_app_Ig-like"/>
</dbReference>
<dbReference type="PANTHER" id="PTHR11134">
    <property type="entry name" value="ADAPTOR COMPLEX SUBUNIT BETA FAMILY MEMBER"/>
    <property type="match status" value="1"/>
</dbReference>
<dbReference type="GO" id="GO:0030117">
    <property type="term" value="C:membrane coat"/>
    <property type="evidence" value="ECO:0007669"/>
    <property type="project" value="InterPro"/>
</dbReference>
<comment type="similarity">
    <text evidence="1 7">Belongs to the adaptor complexes large subunit family.</text>
</comment>
<reference evidence="10" key="1">
    <citation type="submission" date="2025-08" db="UniProtKB">
        <authorList>
            <consortium name="Ensembl"/>
        </authorList>
    </citation>
    <scope>IDENTIFICATION</scope>
</reference>
<dbReference type="Proteomes" id="UP000261480">
    <property type="component" value="Unplaced"/>
</dbReference>
<name>A0A3B3Y4X4_9TELE</name>
<protein>
    <recommendedName>
        <fullName evidence="7">AP complex subunit beta</fullName>
    </recommendedName>
</protein>
<evidence type="ECO:0000313" key="10">
    <source>
        <dbReference type="Ensembl" id="ENSPMEP00000022165.1"/>
    </source>
</evidence>
<dbReference type="InterPro" id="IPR016342">
    <property type="entry name" value="AP_complex_bsu_1_2_4"/>
</dbReference>
<evidence type="ECO:0000256" key="3">
    <source>
        <dbReference type="ARBA" id="ARBA00022927"/>
    </source>
</evidence>
<dbReference type="GO" id="GO:0012505">
    <property type="term" value="C:endomembrane system"/>
    <property type="evidence" value="ECO:0007669"/>
    <property type="project" value="UniProtKB-SubCell"/>
</dbReference>
<dbReference type="AlphaFoldDB" id="A0A3B3Y4X4"/>
<keyword evidence="3 7" id="KW-0653">Protein transport</keyword>
<dbReference type="InterPro" id="IPR026739">
    <property type="entry name" value="AP_beta"/>
</dbReference>
<comment type="subcellular location">
    <subcellularLocation>
        <location evidence="6">Endomembrane system</location>
        <topology evidence="6">Peripheral membrane protein</topology>
        <orientation evidence="6">Cytoplasmic side</orientation>
    </subcellularLocation>
</comment>